<evidence type="ECO:0000256" key="3">
    <source>
        <dbReference type="SAM" id="SignalP"/>
    </source>
</evidence>
<evidence type="ECO:0000256" key="1">
    <source>
        <dbReference type="SAM" id="MobiDB-lite"/>
    </source>
</evidence>
<dbReference type="Proteomes" id="UP001589609">
    <property type="component" value="Unassembled WGS sequence"/>
</dbReference>
<accession>A0ABV5WD56</accession>
<feature type="signal peptide" evidence="3">
    <location>
        <begin position="1"/>
        <end position="29"/>
    </location>
</feature>
<sequence length="141" mass="14530">MGDVSRYRVALSLAAVVSAAVVSAAVVHAVVVSAAVVQAIVVHVVVVSAAVVQAIVVHVVVVSPAVVHAVAVFASVSSKQAKEGEGNESAPAYKKVDYVESTFLRFSAEELKNVHHSRSLPPHGGPGCKEAAHSRFCAGKR</sequence>
<protein>
    <submittedName>
        <fullName evidence="4">Uncharacterized protein</fullName>
    </submittedName>
</protein>
<keyword evidence="2" id="KW-1133">Transmembrane helix</keyword>
<name>A0ABV5WD56_9BACI</name>
<organism evidence="4 5">
    <name type="scientific">Ectobacillus funiculus</name>
    <dbReference type="NCBI Taxonomy" id="137993"/>
    <lineage>
        <taxon>Bacteria</taxon>
        <taxon>Bacillati</taxon>
        <taxon>Bacillota</taxon>
        <taxon>Bacilli</taxon>
        <taxon>Bacillales</taxon>
        <taxon>Bacillaceae</taxon>
        <taxon>Ectobacillus</taxon>
    </lineage>
</organism>
<dbReference type="RefSeq" id="WP_379948832.1">
    <property type="nucleotide sequence ID" value="NZ_JBHMAF010000034.1"/>
</dbReference>
<feature type="transmembrane region" description="Helical" evidence="2">
    <location>
        <begin position="40"/>
        <end position="73"/>
    </location>
</feature>
<keyword evidence="2" id="KW-0472">Membrane</keyword>
<keyword evidence="2" id="KW-0812">Transmembrane</keyword>
<keyword evidence="5" id="KW-1185">Reference proteome</keyword>
<keyword evidence="3" id="KW-0732">Signal</keyword>
<gene>
    <name evidence="4" type="ORF">ACFFMS_08385</name>
</gene>
<evidence type="ECO:0000313" key="4">
    <source>
        <dbReference type="EMBL" id="MFB9758536.1"/>
    </source>
</evidence>
<proteinExistence type="predicted"/>
<evidence type="ECO:0000256" key="2">
    <source>
        <dbReference type="SAM" id="Phobius"/>
    </source>
</evidence>
<reference evidence="4 5" key="1">
    <citation type="submission" date="2024-09" db="EMBL/GenBank/DDBJ databases">
        <authorList>
            <person name="Sun Q."/>
            <person name="Mori K."/>
        </authorList>
    </citation>
    <scope>NUCLEOTIDE SEQUENCE [LARGE SCALE GENOMIC DNA]</scope>
    <source>
        <strain evidence="4 5">JCM 11201</strain>
    </source>
</reference>
<feature type="region of interest" description="Disordered" evidence="1">
    <location>
        <begin position="115"/>
        <end position="141"/>
    </location>
</feature>
<dbReference type="EMBL" id="JBHMAF010000034">
    <property type="protein sequence ID" value="MFB9758536.1"/>
    <property type="molecule type" value="Genomic_DNA"/>
</dbReference>
<evidence type="ECO:0000313" key="5">
    <source>
        <dbReference type="Proteomes" id="UP001589609"/>
    </source>
</evidence>
<feature type="chain" id="PRO_5046044276" evidence="3">
    <location>
        <begin position="30"/>
        <end position="141"/>
    </location>
</feature>
<comment type="caution">
    <text evidence="4">The sequence shown here is derived from an EMBL/GenBank/DDBJ whole genome shotgun (WGS) entry which is preliminary data.</text>
</comment>